<evidence type="ECO:0008006" key="3">
    <source>
        <dbReference type="Google" id="ProtNLM"/>
    </source>
</evidence>
<organism evidence="1 2">
    <name type="scientific">Parabacteroides distasonis</name>
    <dbReference type="NCBI Taxonomy" id="823"/>
    <lineage>
        <taxon>Bacteria</taxon>
        <taxon>Pseudomonadati</taxon>
        <taxon>Bacteroidota</taxon>
        <taxon>Bacteroidia</taxon>
        <taxon>Bacteroidales</taxon>
        <taxon>Tannerellaceae</taxon>
        <taxon>Parabacteroides</taxon>
    </lineage>
</organism>
<dbReference type="PANTHER" id="PTHR23416">
    <property type="entry name" value="SIALIC ACID SYNTHASE-RELATED"/>
    <property type="match status" value="1"/>
</dbReference>
<dbReference type="Gene3D" id="2.160.10.10">
    <property type="entry name" value="Hexapeptide repeat proteins"/>
    <property type="match status" value="1"/>
</dbReference>
<sequence length="257" mass="28834">MIEKILSILLDEDKAKGIHYLFRYRKHVDFLKTIYTNFKYFPISDALKFPIVIGKNTDIKLGSIKFNCPIKPSLVRLGTQPIPVIEDGFSRLVVKNSGTIEIGGLFICQTGVKILIREGAVFSVADKVKFGHLSKVVCHKKISIGNDFRMSWECQIFDTDFHFVYNTEKNKYYPRLKPVIIGNDVFVGNRSTIGKGTILPNGSIVSCNSNVSGDFSINGDNILIKGNPAVFVKNNLIMGSNSFYPEKEEIVAQMLNE</sequence>
<evidence type="ECO:0000313" key="2">
    <source>
        <dbReference type="Proteomes" id="UP000461276"/>
    </source>
</evidence>
<dbReference type="Proteomes" id="UP000461276">
    <property type="component" value="Unassembled WGS sequence"/>
</dbReference>
<dbReference type="InterPro" id="IPR051159">
    <property type="entry name" value="Hexapeptide_acetyltransf"/>
</dbReference>
<proteinExistence type="predicted"/>
<reference evidence="1 2" key="1">
    <citation type="journal article" date="2019" name="Nat. Med.">
        <title>A library of human gut bacterial isolates paired with longitudinal multiomics data enables mechanistic microbiome research.</title>
        <authorList>
            <person name="Poyet M."/>
            <person name="Groussin M."/>
            <person name="Gibbons S.M."/>
            <person name="Avila-Pacheco J."/>
            <person name="Jiang X."/>
            <person name="Kearney S.M."/>
            <person name="Perrotta A.R."/>
            <person name="Berdy B."/>
            <person name="Zhao S."/>
            <person name="Lieberman T.D."/>
            <person name="Swanson P.K."/>
            <person name="Smith M."/>
            <person name="Roesemann S."/>
            <person name="Alexander J.E."/>
            <person name="Rich S.A."/>
            <person name="Livny J."/>
            <person name="Vlamakis H."/>
            <person name="Clish C."/>
            <person name="Bullock K."/>
            <person name="Deik A."/>
            <person name="Scott J."/>
            <person name="Pierce K.A."/>
            <person name="Xavier R.J."/>
            <person name="Alm E.J."/>
        </authorList>
    </citation>
    <scope>NUCLEOTIDE SEQUENCE [LARGE SCALE GENOMIC DNA]</scope>
    <source>
        <strain evidence="1 2">BIOML-A9</strain>
    </source>
</reference>
<accession>A0A7K0GWD2</accession>
<dbReference type="SUPFAM" id="SSF51161">
    <property type="entry name" value="Trimeric LpxA-like enzymes"/>
    <property type="match status" value="1"/>
</dbReference>
<dbReference type="InterPro" id="IPR011004">
    <property type="entry name" value="Trimer_LpxA-like_sf"/>
</dbReference>
<name>A0A7K0GWD2_PARDI</name>
<comment type="caution">
    <text evidence="1">The sequence shown here is derived from an EMBL/GenBank/DDBJ whole genome shotgun (WGS) entry which is preliminary data.</text>
</comment>
<dbReference type="RefSeq" id="WP_008777784.1">
    <property type="nucleotide sequence ID" value="NZ_JBCPFK010000063.1"/>
</dbReference>
<evidence type="ECO:0000313" key="1">
    <source>
        <dbReference type="EMBL" id="MRY94096.1"/>
    </source>
</evidence>
<dbReference type="EMBL" id="WKMY01000008">
    <property type="protein sequence ID" value="MRY94096.1"/>
    <property type="molecule type" value="Genomic_DNA"/>
</dbReference>
<dbReference type="GeneID" id="69481300"/>
<gene>
    <name evidence="1" type="ORF">GKD67_12855</name>
</gene>
<dbReference type="AlphaFoldDB" id="A0A7K0GWD2"/>
<protein>
    <recommendedName>
        <fullName evidence="3">Transferase</fullName>
    </recommendedName>
</protein>